<reference evidence="3 4" key="1">
    <citation type="journal article" date="2017" name="Nat. Ecol. Evol.">
        <title>Scallop genome provides insights into evolution of bilaterian karyotype and development.</title>
        <authorList>
            <person name="Wang S."/>
            <person name="Zhang J."/>
            <person name="Jiao W."/>
            <person name="Li J."/>
            <person name="Xun X."/>
            <person name="Sun Y."/>
            <person name="Guo X."/>
            <person name="Huan P."/>
            <person name="Dong B."/>
            <person name="Zhang L."/>
            <person name="Hu X."/>
            <person name="Sun X."/>
            <person name="Wang J."/>
            <person name="Zhao C."/>
            <person name="Wang Y."/>
            <person name="Wang D."/>
            <person name="Huang X."/>
            <person name="Wang R."/>
            <person name="Lv J."/>
            <person name="Li Y."/>
            <person name="Zhang Z."/>
            <person name="Liu B."/>
            <person name="Lu W."/>
            <person name="Hui Y."/>
            <person name="Liang J."/>
            <person name="Zhou Z."/>
            <person name="Hou R."/>
            <person name="Li X."/>
            <person name="Liu Y."/>
            <person name="Li H."/>
            <person name="Ning X."/>
            <person name="Lin Y."/>
            <person name="Zhao L."/>
            <person name="Xing Q."/>
            <person name="Dou J."/>
            <person name="Li Y."/>
            <person name="Mao J."/>
            <person name="Guo H."/>
            <person name="Dou H."/>
            <person name="Li T."/>
            <person name="Mu C."/>
            <person name="Jiang W."/>
            <person name="Fu Q."/>
            <person name="Fu X."/>
            <person name="Miao Y."/>
            <person name="Liu J."/>
            <person name="Yu Q."/>
            <person name="Li R."/>
            <person name="Liao H."/>
            <person name="Li X."/>
            <person name="Kong Y."/>
            <person name="Jiang Z."/>
            <person name="Chourrout D."/>
            <person name="Li R."/>
            <person name="Bao Z."/>
        </authorList>
    </citation>
    <scope>NUCLEOTIDE SEQUENCE [LARGE SCALE GENOMIC DNA]</scope>
    <source>
        <strain evidence="3 4">PY_sf001</strain>
    </source>
</reference>
<proteinExistence type="predicted"/>
<dbReference type="InterPro" id="IPR029021">
    <property type="entry name" value="Prot-tyrosine_phosphatase-like"/>
</dbReference>
<organism evidence="3 4">
    <name type="scientific">Mizuhopecten yessoensis</name>
    <name type="common">Japanese scallop</name>
    <name type="synonym">Patinopecten yessoensis</name>
    <dbReference type="NCBI Taxonomy" id="6573"/>
    <lineage>
        <taxon>Eukaryota</taxon>
        <taxon>Metazoa</taxon>
        <taxon>Spiralia</taxon>
        <taxon>Lophotrochozoa</taxon>
        <taxon>Mollusca</taxon>
        <taxon>Bivalvia</taxon>
        <taxon>Autobranchia</taxon>
        <taxon>Pteriomorphia</taxon>
        <taxon>Pectinida</taxon>
        <taxon>Pectinoidea</taxon>
        <taxon>Pectinidae</taxon>
        <taxon>Mizuhopecten</taxon>
    </lineage>
</organism>
<dbReference type="SMART" id="SM00195">
    <property type="entry name" value="DSPc"/>
    <property type="match status" value="1"/>
</dbReference>
<evidence type="ECO:0000259" key="1">
    <source>
        <dbReference type="PROSITE" id="PS50054"/>
    </source>
</evidence>
<dbReference type="PROSITE" id="PS50054">
    <property type="entry name" value="TYR_PHOSPHATASE_DUAL"/>
    <property type="match status" value="1"/>
</dbReference>
<evidence type="ECO:0000259" key="2">
    <source>
        <dbReference type="PROSITE" id="PS50056"/>
    </source>
</evidence>
<dbReference type="InterPro" id="IPR020422">
    <property type="entry name" value="TYR_PHOSPHATASE_DUAL_dom"/>
</dbReference>
<dbReference type="OrthoDB" id="10252009at2759"/>
<gene>
    <name evidence="3" type="ORF">KP79_PYT19468</name>
</gene>
<accession>A0A210QL15</accession>
<dbReference type="GO" id="GO:0008579">
    <property type="term" value="F:JUN kinase phosphatase activity"/>
    <property type="evidence" value="ECO:0007669"/>
    <property type="project" value="TreeGrafter"/>
</dbReference>
<keyword evidence="4" id="KW-1185">Reference proteome</keyword>
<dbReference type="SUPFAM" id="SSF52799">
    <property type="entry name" value="(Phosphotyrosine protein) phosphatases II"/>
    <property type="match status" value="1"/>
</dbReference>
<dbReference type="InterPro" id="IPR000340">
    <property type="entry name" value="Dual-sp_phosphatase_cat-dom"/>
</dbReference>
<evidence type="ECO:0000313" key="3">
    <source>
        <dbReference type="EMBL" id="OWF49443.1"/>
    </source>
</evidence>
<sequence>MASGGKKSFRNSLKESLTGFKKCSLKKTETKVTTAGGESFIESHDEDGKTVSKKTVGQTYGFVGWGIPDMQVGEILPGLLLSSQDVACDQETLLNYNVTHILNVASFVDEHFPRNFTYKSMKMDDHPDFQISQKFEEAFSFIDQGRVKDTGVVLVHCNAGVSRAATVVIGYLMSREGMTLQHAYGHVKDKRPAIRPNDGFQSQLKVYGEQLKRQR</sequence>
<dbReference type="InterPro" id="IPR000387">
    <property type="entry name" value="Tyr_Pase_dom"/>
</dbReference>
<evidence type="ECO:0000313" key="4">
    <source>
        <dbReference type="Proteomes" id="UP000242188"/>
    </source>
</evidence>
<feature type="domain" description="Tyrosine specific protein phosphatases" evidence="2">
    <location>
        <begin position="133"/>
        <end position="194"/>
    </location>
</feature>
<comment type="caution">
    <text evidence="3">The sequence shown here is derived from an EMBL/GenBank/DDBJ whole genome shotgun (WGS) entry which is preliminary data.</text>
</comment>
<dbReference type="AlphaFoldDB" id="A0A210QL15"/>
<dbReference type="GO" id="GO:0005737">
    <property type="term" value="C:cytoplasm"/>
    <property type="evidence" value="ECO:0007669"/>
    <property type="project" value="TreeGrafter"/>
</dbReference>
<dbReference type="PROSITE" id="PS50056">
    <property type="entry name" value="TYR_PHOSPHATASE_2"/>
    <property type="match status" value="1"/>
</dbReference>
<dbReference type="EMBL" id="NEDP02003109">
    <property type="protein sequence ID" value="OWF49443.1"/>
    <property type="molecule type" value="Genomic_DNA"/>
</dbReference>
<dbReference type="PANTHER" id="PTHR46377">
    <property type="entry name" value="DUAL SPECIFICITY PROTEIN PHOSPHATASE 19"/>
    <property type="match status" value="1"/>
</dbReference>
<dbReference type="PANTHER" id="PTHR46377:SF1">
    <property type="entry name" value="DUAL SPECIFICITY PROTEIN PHOSPHATASE 19"/>
    <property type="match status" value="1"/>
</dbReference>
<dbReference type="Proteomes" id="UP000242188">
    <property type="component" value="Unassembled WGS sequence"/>
</dbReference>
<dbReference type="Gene3D" id="3.90.190.10">
    <property type="entry name" value="Protein tyrosine phosphatase superfamily"/>
    <property type="match status" value="1"/>
</dbReference>
<feature type="domain" description="Tyrosine-protein phosphatase" evidence="1">
    <location>
        <begin position="71"/>
        <end position="213"/>
    </location>
</feature>
<name>A0A210QL15_MIZYE</name>
<dbReference type="Pfam" id="PF00782">
    <property type="entry name" value="DSPc"/>
    <property type="match status" value="1"/>
</dbReference>
<dbReference type="STRING" id="6573.A0A210QL15"/>
<protein>
    <submittedName>
        <fullName evidence="3">Dual specificity protein phosphatase 19</fullName>
    </submittedName>
</protein>